<dbReference type="AlphaFoldDB" id="A0AAX2ZKF2"/>
<dbReference type="SUPFAM" id="SSF53448">
    <property type="entry name" value="Nucleotide-diphospho-sugar transferases"/>
    <property type="match status" value="1"/>
</dbReference>
<name>A0AAX2ZKF2_9FIRM</name>
<evidence type="ECO:0000313" key="2">
    <source>
        <dbReference type="EMBL" id="UEL48574.1"/>
    </source>
</evidence>
<proteinExistence type="predicted"/>
<dbReference type="Proteomes" id="UP001198983">
    <property type="component" value="Chromosome"/>
</dbReference>
<dbReference type="InterPro" id="IPR001173">
    <property type="entry name" value="Glyco_trans_2-like"/>
</dbReference>
<keyword evidence="2" id="KW-0808">Transferase</keyword>
<gene>
    <name evidence="2" type="ORF">JW646_03730</name>
</gene>
<reference evidence="2 3" key="1">
    <citation type="journal article" date="2023" name="Int. J. Syst. Evol. Microbiol.">
        <title>Terrisporobacter hibernicus sp. nov., isolated from bovine faeces in Northern Ireland.</title>
        <authorList>
            <person name="Mitchell M."/>
            <person name="Nguyen S.V."/>
            <person name="Connor M."/>
            <person name="Fairley D.J."/>
            <person name="Donoghue O."/>
            <person name="Marshall H."/>
            <person name="Koolman L."/>
            <person name="McMullan G."/>
            <person name="Schaffer K.E."/>
            <person name="McGrath J.W."/>
            <person name="Fanning S."/>
        </authorList>
    </citation>
    <scope>NUCLEOTIDE SEQUENCE [LARGE SCALE GENOMIC DNA]</scope>
    <source>
        <strain evidence="2 3">MCA3</strain>
    </source>
</reference>
<dbReference type="InterPro" id="IPR029044">
    <property type="entry name" value="Nucleotide-diphossugar_trans"/>
</dbReference>
<dbReference type="KEGG" id="tem:JW646_03730"/>
<accession>A0AAX2ZKF2</accession>
<dbReference type="EMBL" id="CP081135">
    <property type="protein sequence ID" value="UEL48574.1"/>
    <property type="molecule type" value="Genomic_DNA"/>
</dbReference>
<protein>
    <submittedName>
        <fullName evidence="2">Glycosyltransferase</fullName>
        <ecNumber evidence="2">2.4.-.-</ecNumber>
    </submittedName>
</protein>
<dbReference type="PANTHER" id="PTHR22916:SF3">
    <property type="entry name" value="UDP-GLCNAC:BETAGAL BETA-1,3-N-ACETYLGLUCOSAMINYLTRANSFERASE-LIKE PROTEIN 1"/>
    <property type="match status" value="1"/>
</dbReference>
<dbReference type="Pfam" id="PF00535">
    <property type="entry name" value="Glycos_transf_2"/>
    <property type="match status" value="1"/>
</dbReference>
<dbReference type="PANTHER" id="PTHR22916">
    <property type="entry name" value="GLYCOSYLTRANSFERASE"/>
    <property type="match status" value="1"/>
</dbReference>
<keyword evidence="2" id="KW-0328">Glycosyltransferase</keyword>
<dbReference type="EC" id="2.4.-.-" evidence="2"/>
<feature type="domain" description="Glycosyltransferase 2-like" evidence="1">
    <location>
        <begin position="9"/>
        <end position="172"/>
    </location>
</feature>
<dbReference type="Gene3D" id="3.90.550.10">
    <property type="entry name" value="Spore Coat Polysaccharide Biosynthesis Protein SpsA, Chain A"/>
    <property type="match status" value="1"/>
</dbReference>
<evidence type="ECO:0000313" key="3">
    <source>
        <dbReference type="Proteomes" id="UP001198983"/>
    </source>
</evidence>
<evidence type="ECO:0000259" key="1">
    <source>
        <dbReference type="Pfam" id="PF00535"/>
    </source>
</evidence>
<keyword evidence="3" id="KW-1185">Reference proteome</keyword>
<dbReference type="GO" id="GO:0016758">
    <property type="term" value="F:hexosyltransferase activity"/>
    <property type="evidence" value="ECO:0007669"/>
    <property type="project" value="UniProtKB-ARBA"/>
</dbReference>
<dbReference type="RefSeq" id="WP_228416644.1">
    <property type="nucleotide sequence ID" value="NZ_CP081135.1"/>
</dbReference>
<sequence length="317" mass="37553">MENEIKVSVSCITYNHEKYIEQAIQSFLMQKTDFKYEILIHDDASTDSTADIIKKYQQMYPDIIKPVLQSENQYSRGVKHISYTYNFNRAKGKYIALCEGDDYWTDKYKLQKQVDYMESDSECTLCTHSVKRVGTESANDIGLIRPSKVNRELDIREFILGGGMFIGTNSILFPKKIIDDLPTWFFDAHAGDYPLQIFLANHGKAYYIDETMSAYRVNVQGSWTNRVYFSYEQRIEHFKRVAKMLDEINEYTEYKYNKEVEIRKRCNLKDVVQYTCYILMKEGRFDELNKGKFKRFYNELSNQEKVELYVSFRGIRL</sequence>
<organism evidence="2 3">
    <name type="scientific">Terrisporobacter hibernicus</name>
    <dbReference type="NCBI Taxonomy" id="2813371"/>
    <lineage>
        <taxon>Bacteria</taxon>
        <taxon>Bacillati</taxon>
        <taxon>Bacillota</taxon>
        <taxon>Clostridia</taxon>
        <taxon>Peptostreptococcales</taxon>
        <taxon>Peptostreptococcaceae</taxon>
        <taxon>Terrisporobacter</taxon>
    </lineage>
</organism>